<accession>A0A2Z3GXY8</accession>
<evidence type="ECO:0000313" key="2">
    <source>
        <dbReference type="Proteomes" id="UP000245999"/>
    </source>
</evidence>
<dbReference type="EMBL" id="CP029145">
    <property type="protein sequence ID" value="AWM34244.1"/>
    <property type="molecule type" value="Genomic_DNA"/>
</dbReference>
<reference evidence="2" key="1">
    <citation type="submission" date="2018-04" db="EMBL/GenBank/DDBJ databases">
        <title>Complete genome of Antarctic heterotrophic bacterium Hymenobacter nivis.</title>
        <authorList>
            <person name="Terashima M."/>
        </authorList>
    </citation>
    <scope>NUCLEOTIDE SEQUENCE [LARGE SCALE GENOMIC DNA]</scope>
    <source>
        <strain evidence="2">NBRC 111535</strain>
    </source>
</reference>
<name>A0A2Z3GXY8_9BACT</name>
<organism evidence="1 2">
    <name type="scientific">Hymenobacter nivis</name>
    <dbReference type="NCBI Taxonomy" id="1850093"/>
    <lineage>
        <taxon>Bacteria</taxon>
        <taxon>Pseudomonadati</taxon>
        <taxon>Bacteroidota</taxon>
        <taxon>Cytophagia</taxon>
        <taxon>Cytophagales</taxon>
        <taxon>Hymenobacteraceae</taxon>
        <taxon>Hymenobacter</taxon>
    </lineage>
</organism>
<dbReference type="OrthoDB" id="5431540at2"/>
<proteinExistence type="predicted"/>
<evidence type="ECO:0000313" key="1">
    <source>
        <dbReference type="EMBL" id="AWM34244.1"/>
    </source>
</evidence>
<dbReference type="Proteomes" id="UP000245999">
    <property type="component" value="Chromosome"/>
</dbReference>
<gene>
    <name evidence="1" type="ORF">DDQ68_16485</name>
</gene>
<dbReference type="AlphaFoldDB" id="A0A2Z3GXY8"/>
<keyword evidence="2" id="KW-1185">Reference proteome</keyword>
<dbReference type="KEGG" id="hnv:DDQ68_16485"/>
<protein>
    <submittedName>
        <fullName evidence="1">Uncharacterized protein</fullName>
    </submittedName>
</protein>
<sequence>MQSADFQMKVRPQNNLNQSVGNLGIQMNGGIMDLFGKNANRAVQNVFHCGGSYLDSAGRLSTEIQIRYMQTLWDLNEVAARKLRQELRANAKRIILWGKPDANDLIRTAYEVVGQRQIQYAGETKYGLFLDKQEAWKRQIQNELLELAAFAVPD</sequence>